<sequence>MDSAASCHHCETVKIEDNWFGHKGTARELSYRQCAELFHTECATCPPSNDQTLCAACRHLKLYHLLFCNPQWWIIPLGTIEDMKAAQPCAFHRLLLLAAQAFIETLNISEVAAQTLPFRLSAFLRSPREHEAASLRLEVPLEGFYDMSNTLTVHRLLGSAEAPPFAEQCLVPNHINWEQLMHWSTTCANSHSHLSPSLSSDEPIGDLPRAFRVVDVLERCVTRLPAASPFVALSYVWGTQSVDSQSTSRMETITAYEQVGGLAAAHLPSVINDAMEICLQLKERYLWVDRLCIVQDDPKDKEEQIHSMGDVFAMATFTLVIACGNDMSVQLPGVSIERHVSTGYADFDALHVRSRLPSLLDTIKAATWYSRGWTYQEGILAGRQLFITAMQAMWMCPKGIFYEDTSMNTTYGLLETVDYSKCLKEMQLTSTTSLLEAYKTHSSSYNARHLSYVSDIYDAFNGIGKALYGSWELFDDHVYGLPIMDFDAVLLWYPAKTSLHKARRSEQVNLPSWSWVSVCGALRYLPFSGSLVKWQLAAADHDGQITRRALDAYQSSSFLAMDSDRSRPWHNPKKVFYGDRDEPASYDTSSCHSMVLALSHDCLDSVICDEVREMQEDLSAAEFDDAIQQRWPDYSYYYDEAIVYGTAPITNKPVPATRLLILETRAQVAVVAIAQHGPHDIKRCRFDEDSSWWNILGPDRRCIGLTRPIPLLRGPLSNGQGGTRRVTVMALSVGTLDWWRDDCLEFHQDTNEQFGSATENYCTEPQAHGHPGDEGCNFEHRAPGLHAPPVPAINVLLIVWGECVWRRVSVGCILLTDWAKLDRYFEDIQLC</sequence>
<dbReference type="PANTHER" id="PTHR33112:SF12">
    <property type="entry name" value="HETEROKARYON INCOMPATIBILITY DOMAIN-CONTAINING PROTEIN"/>
    <property type="match status" value="1"/>
</dbReference>
<evidence type="ECO:0000259" key="1">
    <source>
        <dbReference type="Pfam" id="PF06985"/>
    </source>
</evidence>
<dbReference type="EMBL" id="MU006221">
    <property type="protein sequence ID" value="KAF2829382.1"/>
    <property type="molecule type" value="Genomic_DNA"/>
</dbReference>
<protein>
    <submittedName>
        <fullName evidence="2">HET-domain-containing protein</fullName>
    </submittedName>
</protein>
<reference evidence="2" key="1">
    <citation type="journal article" date="2020" name="Stud. Mycol.">
        <title>101 Dothideomycetes genomes: a test case for predicting lifestyles and emergence of pathogens.</title>
        <authorList>
            <person name="Haridas S."/>
            <person name="Albert R."/>
            <person name="Binder M."/>
            <person name="Bloem J."/>
            <person name="Labutti K."/>
            <person name="Salamov A."/>
            <person name="Andreopoulos B."/>
            <person name="Baker S."/>
            <person name="Barry K."/>
            <person name="Bills G."/>
            <person name="Bluhm B."/>
            <person name="Cannon C."/>
            <person name="Castanera R."/>
            <person name="Culley D."/>
            <person name="Daum C."/>
            <person name="Ezra D."/>
            <person name="Gonzalez J."/>
            <person name="Henrissat B."/>
            <person name="Kuo A."/>
            <person name="Liang C."/>
            <person name="Lipzen A."/>
            <person name="Lutzoni F."/>
            <person name="Magnuson J."/>
            <person name="Mondo S."/>
            <person name="Nolan M."/>
            <person name="Ohm R."/>
            <person name="Pangilinan J."/>
            <person name="Park H.-J."/>
            <person name="Ramirez L."/>
            <person name="Alfaro M."/>
            <person name="Sun H."/>
            <person name="Tritt A."/>
            <person name="Yoshinaga Y."/>
            <person name="Zwiers L.-H."/>
            <person name="Turgeon B."/>
            <person name="Goodwin S."/>
            <person name="Spatafora J."/>
            <person name="Crous P."/>
            <person name="Grigoriev I."/>
        </authorList>
    </citation>
    <scope>NUCLEOTIDE SEQUENCE</scope>
    <source>
        <strain evidence="2">CBS 113818</strain>
    </source>
</reference>
<dbReference type="Pfam" id="PF06985">
    <property type="entry name" value="HET"/>
    <property type="match status" value="1"/>
</dbReference>
<dbReference type="OrthoDB" id="5135333at2759"/>
<dbReference type="Proteomes" id="UP000799424">
    <property type="component" value="Unassembled WGS sequence"/>
</dbReference>
<gene>
    <name evidence="2" type="ORF">CC86DRAFT_188894</name>
</gene>
<dbReference type="AlphaFoldDB" id="A0A6A7A7Y2"/>
<dbReference type="PANTHER" id="PTHR33112">
    <property type="entry name" value="DOMAIN PROTEIN, PUTATIVE-RELATED"/>
    <property type="match status" value="1"/>
</dbReference>
<evidence type="ECO:0000313" key="2">
    <source>
        <dbReference type="EMBL" id="KAF2829382.1"/>
    </source>
</evidence>
<keyword evidence="3" id="KW-1185">Reference proteome</keyword>
<dbReference type="InterPro" id="IPR010730">
    <property type="entry name" value="HET"/>
</dbReference>
<evidence type="ECO:0000313" key="3">
    <source>
        <dbReference type="Proteomes" id="UP000799424"/>
    </source>
</evidence>
<feature type="domain" description="Heterokaryon incompatibility" evidence="1">
    <location>
        <begin position="230"/>
        <end position="377"/>
    </location>
</feature>
<accession>A0A6A7A7Y2</accession>
<proteinExistence type="predicted"/>
<name>A0A6A7A7Y2_9PLEO</name>
<organism evidence="2 3">
    <name type="scientific">Ophiobolus disseminans</name>
    <dbReference type="NCBI Taxonomy" id="1469910"/>
    <lineage>
        <taxon>Eukaryota</taxon>
        <taxon>Fungi</taxon>
        <taxon>Dikarya</taxon>
        <taxon>Ascomycota</taxon>
        <taxon>Pezizomycotina</taxon>
        <taxon>Dothideomycetes</taxon>
        <taxon>Pleosporomycetidae</taxon>
        <taxon>Pleosporales</taxon>
        <taxon>Pleosporineae</taxon>
        <taxon>Phaeosphaeriaceae</taxon>
        <taxon>Ophiobolus</taxon>
    </lineage>
</organism>